<feature type="region of interest" description="Disordered" evidence="1">
    <location>
        <begin position="150"/>
        <end position="204"/>
    </location>
</feature>
<feature type="region of interest" description="Disordered" evidence="1">
    <location>
        <begin position="1"/>
        <end position="60"/>
    </location>
</feature>
<organism evidence="2 3">
    <name type="scientific">Larimichthys crocea</name>
    <name type="common">Large yellow croaker</name>
    <name type="synonym">Pseudosciaena crocea</name>
    <dbReference type="NCBI Taxonomy" id="215358"/>
    <lineage>
        <taxon>Eukaryota</taxon>
        <taxon>Metazoa</taxon>
        <taxon>Chordata</taxon>
        <taxon>Craniata</taxon>
        <taxon>Vertebrata</taxon>
        <taxon>Euteleostomi</taxon>
        <taxon>Actinopterygii</taxon>
        <taxon>Neopterygii</taxon>
        <taxon>Teleostei</taxon>
        <taxon>Neoteleostei</taxon>
        <taxon>Acanthomorphata</taxon>
        <taxon>Eupercaria</taxon>
        <taxon>Sciaenidae</taxon>
        <taxon>Larimichthys</taxon>
    </lineage>
</organism>
<sequence>MSRRSSETQEPLQAAAAAHSARQGLDQLRQVRAVHRRPRPAAEVSADLRGGQQEHEELRGEGGAAMMLLESWSDFEKEFGSESTMERVRKLLPEKVKKRRKLTAEEGSDAGWEEYYDYIFPEDAANQPNLKLLAMAKMWKRQQIVNEEVVPEIAPGAEEATSSSSSPSPHRPPRTKLQLLPRTARTETQRPKQNRKNVRRSRRR</sequence>
<evidence type="ECO:0000256" key="1">
    <source>
        <dbReference type="SAM" id="MobiDB-lite"/>
    </source>
</evidence>
<dbReference type="EMBL" id="REGW02000014">
    <property type="protein sequence ID" value="KAE8286433.1"/>
    <property type="molecule type" value="Genomic_DNA"/>
</dbReference>
<dbReference type="AlphaFoldDB" id="A0A6G0I542"/>
<feature type="compositionally biased region" description="Basic residues" evidence="1">
    <location>
        <begin position="192"/>
        <end position="204"/>
    </location>
</feature>
<dbReference type="Proteomes" id="UP000424527">
    <property type="component" value="Unassembled WGS sequence"/>
</dbReference>
<keyword evidence="3" id="KW-1185">Reference proteome</keyword>
<comment type="caution">
    <text evidence="2">The sequence shown here is derived from an EMBL/GenBank/DDBJ whole genome shotgun (WGS) entry which is preliminary data.</text>
</comment>
<evidence type="ECO:0000313" key="2">
    <source>
        <dbReference type="EMBL" id="KAE8286433.1"/>
    </source>
</evidence>
<accession>A0A6G0I542</accession>
<reference evidence="2 3" key="1">
    <citation type="submission" date="2019-07" db="EMBL/GenBank/DDBJ databases">
        <title>Chromosome genome assembly for large yellow croaker.</title>
        <authorList>
            <person name="Xiao S."/>
        </authorList>
    </citation>
    <scope>NUCLEOTIDE SEQUENCE [LARGE SCALE GENOMIC DNA]</scope>
    <source>
        <strain evidence="2">JMULYC20181020</strain>
        <tissue evidence="2">Muscle</tissue>
    </source>
</reference>
<proteinExistence type="predicted"/>
<name>A0A6G0I542_LARCR</name>
<evidence type="ECO:0000313" key="3">
    <source>
        <dbReference type="Proteomes" id="UP000424527"/>
    </source>
</evidence>
<protein>
    <submittedName>
        <fullName evidence="2">Crooked neck-like protein 1 Crooked neck-like protein</fullName>
    </submittedName>
</protein>
<gene>
    <name evidence="2" type="ORF">D5F01_LYC14366</name>
</gene>